<keyword evidence="4" id="KW-1185">Reference proteome</keyword>
<dbReference type="Pfam" id="PF13692">
    <property type="entry name" value="Glyco_trans_1_4"/>
    <property type="match status" value="1"/>
</dbReference>
<proteinExistence type="predicted"/>
<accession>A0ABV0BTZ5</accession>
<dbReference type="Gene3D" id="3.40.50.2000">
    <property type="entry name" value="Glycogen Phosphorylase B"/>
    <property type="match status" value="2"/>
</dbReference>
<dbReference type="SUPFAM" id="SSF53756">
    <property type="entry name" value="UDP-Glycosyltransferase/glycogen phosphorylase"/>
    <property type="match status" value="1"/>
</dbReference>
<keyword evidence="2" id="KW-0812">Transmembrane</keyword>
<dbReference type="EMBL" id="JBDJNQ010000002">
    <property type="protein sequence ID" value="MEN5377019.1"/>
    <property type="molecule type" value="Genomic_DNA"/>
</dbReference>
<keyword evidence="2" id="KW-1133">Transmembrane helix</keyword>
<keyword evidence="3" id="KW-0328">Glycosyltransferase</keyword>
<dbReference type="GO" id="GO:0016757">
    <property type="term" value="F:glycosyltransferase activity"/>
    <property type="evidence" value="ECO:0007669"/>
    <property type="project" value="UniProtKB-KW"/>
</dbReference>
<evidence type="ECO:0000313" key="4">
    <source>
        <dbReference type="Proteomes" id="UP001409291"/>
    </source>
</evidence>
<feature type="transmembrane region" description="Helical" evidence="2">
    <location>
        <begin position="94"/>
        <end position="113"/>
    </location>
</feature>
<evidence type="ECO:0000256" key="2">
    <source>
        <dbReference type="SAM" id="Phobius"/>
    </source>
</evidence>
<dbReference type="RefSeq" id="WP_346581008.1">
    <property type="nucleotide sequence ID" value="NZ_JBDJLH010000003.1"/>
</dbReference>
<evidence type="ECO:0000313" key="3">
    <source>
        <dbReference type="EMBL" id="MEN5377019.1"/>
    </source>
</evidence>
<name>A0ABV0BTZ5_9SPHI</name>
<dbReference type="CDD" id="cd03801">
    <property type="entry name" value="GT4_PimA-like"/>
    <property type="match status" value="1"/>
</dbReference>
<evidence type="ECO:0000256" key="1">
    <source>
        <dbReference type="ARBA" id="ARBA00022679"/>
    </source>
</evidence>
<gene>
    <name evidence="3" type="ORF">ABE541_07080</name>
</gene>
<organism evidence="3 4">
    <name type="scientific">Sphingobacterium kitahiroshimense</name>
    <dbReference type="NCBI Taxonomy" id="470446"/>
    <lineage>
        <taxon>Bacteria</taxon>
        <taxon>Pseudomonadati</taxon>
        <taxon>Bacteroidota</taxon>
        <taxon>Sphingobacteriia</taxon>
        <taxon>Sphingobacteriales</taxon>
        <taxon>Sphingobacteriaceae</taxon>
        <taxon>Sphingobacterium</taxon>
    </lineage>
</organism>
<dbReference type="EC" id="2.4.-.-" evidence="3"/>
<protein>
    <submittedName>
        <fullName evidence="3">Glycosyltransferase family 4 protein</fullName>
        <ecNumber evidence="3">2.4.-.-</ecNumber>
    </submittedName>
</protein>
<sequence>MGKIGFITVRYGLDVTGGAEFHCRMLAERIAGQYDVEVLTTTVKDYTTFIPEVKEGTYELNGVKIRRFDNNPFNRTYYEQLQKKSKKASKIRRLIYRLSLSNIIFPIFPIWNYQKDVEYKLMKNYGFYSDNLLNYLKEHKDEYDALIFITYENALTQLGDFIAPEKTILIPTAHLESMLFRSINSHLFTKVGFIAFNTDTERKMCQKIFQHKLAPNDVVSVGVDITSASKEEIEKVKDHFPKQYLLFCGRIVEGKLNNFLDYFLAFKNKYNTDLKLVLTGDLFMPKVEHPDIIYTGFVTESEKTALIMNSFAVVNPSIYESLSLIALEALSLGKMVIANKKCNVMIEHEAKSNGALICYKSENNLHKILLELIENPSLMEEKGRAGIKYVSENYQWDVIIDKLLAVIEKFKLKRL</sequence>
<comment type="caution">
    <text evidence="3">The sequence shown here is derived from an EMBL/GenBank/DDBJ whole genome shotgun (WGS) entry which is preliminary data.</text>
</comment>
<keyword evidence="1 3" id="KW-0808">Transferase</keyword>
<dbReference type="PANTHER" id="PTHR46401">
    <property type="entry name" value="GLYCOSYLTRANSFERASE WBBK-RELATED"/>
    <property type="match status" value="1"/>
</dbReference>
<keyword evidence="2" id="KW-0472">Membrane</keyword>
<reference evidence="3 4" key="1">
    <citation type="submission" date="2024-04" db="EMBL/GenBank/DDBJ databases">
        <title>WGS of bacteria from Torrens River.</title>
        <authorList>
            <person name="Wyrsch E.R."/>
            <person name="Drigo B."/>
        </authorList>
    </citation>
    <scope>NUCLEOTIDE SEQUENCE [LARGE SCALE GENOMIC DNA]</scope>
    <source>
        <strain evidence="3 4">TWI391</strain>
    </source>
</reference>
<dbReference type="PANTHER" id="PTHR46401:SF2">
    <property type="entry name" value="GLYCOSYLTRANSFERASE WBBK-RELATED"/>
    <property type="match status" value="1"/>
</dbReference>
<dbReference type="Proteomes" id="UP001409291">
    <property type="component" value="Unassembled WGS sequence"/>
</dbReference>